<sequence length="532" mass="58262">MNIESVVRTLRAYDASFDAAAVRAALADSSSTTDLVRWAALHLTPDTLLTVDELNQYAVLEESGVAERLASMSMSSDVTAARVLSDQEIRDAIQELDRSTEAITRQTEALRQQQEAFGRLVGAIRGNSEERGAAEVDQARKWEAGRKAVASEVDDLTQSLGARVGEVGQHNTAGDATIRKLVDTLLSSDDKLLSSLQKLGWELETEDDEEQRDVTLLRETCARLIKFTVEGTRTKLDRLYLESLEESQDSQGDRVSADEVSTLQGELESLYAEILPVAQMSTEQQFLEPALKSIATKNGLAMARSGQATSYIHECLDYLIDRAQDLMARLDAFQSYKAAAGAVLDVANVELDVRDSNTEALLAPKSNLRQQDFISPVKPKPKARPRYSVGAAGIAKEPPLDEILRMLAISAPQDEEDSVGPEGQVKELASTLAMRRAKMQDVALNVQETFESVATKQLADGKLAIQLLRDSVLAESPYGDVRLVDPEIEGSIGVLSQELVNVDEKLKGVEVGVEKLKGRNVKRDEFISRWGS</sequence>
<accession>A0AAN6V2A6</accession>
<organism evidence="1 2">
    <name type="scientific">Dichotomopilus funicola</name>
    <dbReference type="NCBI Taxonomy" id="1934379"/>
    <lineage>
        <taxon>Eukaryota</taxon>
        <taxon>Fungi</taxon>
        <taxon>Dikarya</taxon>
        <taxon>Ascomycota</taxon>
        <taxon>Pezizomycotina</taxon>
        <taxon>Sordariomycetes</taxon>
        <taxon>Sordariomycetidae</taxon>
        <taxon>Sordariales</taxon>
        <taxon>Chaetomiaceae</taxon>
        <taxon>Dichotomopilus</taxon>
    </lineage>
</organism>
<dbReference type="EMBL" id="MU853589">
    <property type="protein sequence ID" value="KAK4143126.1"/>
    <property type="molecule type" value="Genomic_DNA"/>
</dbReference>
<gene>
    <name evidence="1" type="ORF">C8A04DRAFT_37678</name>
</gene>
<dbReference type="Proteomes" id="UP001302676">
    <property type="component" value="Unassembled WGS sequence"/>
</dbReference>
<evidence type="ECO:0000313" key="1">
    <source>
        <dbReference type="EMBL" id="KAK4143126.1"/>
    </source>
</evidence>
<evidence type="ECO:0000313" key="2">
    <source>
        <dbReference type="Proteomes" id="UP001302676"/>
    </source>
</evidence>
<comment type="caution">
    <text evidence="1">The sequence shown here is derived from an EMBL/GenBank/DDBJ whole genome shotgun (WGS) entry which is preliminary data.</text>
</comment>
<keyword evidence="2" id="KW-1185">Reference proteome</keyword>
<dbReference type="AlphaFoldDB" id="A0AAN6V2A6"/>
<dbReference type="RefSeq" id="XP_062636497.1">
    <property type="nucleotide sequence ID" value="XM_062783972.1"/>
</dbReference>
<name>A0AAN6V2A6_9PEZI</name>
<protein>
    <submittedName>
        <fullName evidence="1">Uncharacterized protein</fullName>
    </submittedName>
</protein>
<reference evidence="1" key="2">
    <citation type="submission" date="2023-05" db="EMBL/GenBank/DDBJ databases">
        <authorList>
            <consortium name="Lawrence Berkeley National Laboratory"/>
            <person name="Steindorff A."/>
            <person name="Hensen N."/>
            <person name="Bonometti L."/>
            <person name="Westerberg I."/>
            <person name="Brannstrom I.O."/>
            <person name="Guillou S."/>
            <person name="Cros-Aarteil S."/>
            <person name="Calhoun S."/>
            <person name="Haridas S."/>
            <person name="Kuo A."/>
            <person name="Mondo S."/>
            <person name="Pangilinan J."/>
            <person name="Riley R."/>
            <person name="Labutti K."/>
            <person name="Andreopoulos B."/>
            <person name="Lipzen A."/>
            <person name="Chen C."/>
            <person name="Yanf M."/>
            <person name="Daum C."/>
            <person name="Ng V."/>
            <person name="Clum A."/>
            <person name="Ohm R."/>
            <person name="Martin F."/>
            <person name="Silar P."/>
            <person name="Natvig D."/>
            <person name="Lalanne C."/>
            <person name="Gautier V."/>
            <person name="Ament-Velasquez S.L."/>
            <person name="Kruys A."/>
            <person name="Hutchinson M.I."/>
            <person name="Powell A.J."/>
            <person name="Barry K."/>
            <person name="Miller A.N."/>
            <person name="Grigoriev I.V."/>
            <person name="Debuchy R."/>
            <person name="Gladieux P."/>
            <person name="Thoren M.H."/>
            <person name="Johannesson H."/>
        </authorList>
    </citation>
    <scope>NUCLEOTIDE SEQUENCE</scope>
    <source>
        <strain evidence="1">CBS 141.50</strain>
    </source>
</reference>
<reference evidence="1" key="1">
    <citation type="journal article" date="2023" name="Mol. Phylogenet. Evol.">
        <title>Genome-scale phylogeny and comparative genomics of the fungal order Sordariales.</title>
        <authorList>
            <person name="Hensen N."/>
            <person name="Bonometti L."/>
            <person name="Westerberg I."/>
            <person name="Brannstrom I.O."/>
            <person name="Guillou S."/>
            <person name="Cros-Aarteil S."/>
            <person name="Calhoun S."/>
            <person name="Haridas S."/>
            <person name="Kuo A."/>
            <person name="Mondo S."/>
            <person name="Pangilinan J."/>
            <person name="Riley R."/>
            <person name="LaButti K."/>
            <person name="Andreopoulos B."/>
            <person name="Lipzen A."/>
            <person name="Chen C."/>
            <person name="Yan M."/>
            <person name="Daum C."/>
            <person name="Ng V."/>
            <person name="Clum A."/>
            <person name="Steindorff A."/>
            <person name="Ohm R.A."/>
            <person name="Martin F."/>
            <person name="Silar P."/>
            <person name="Natvig D.O."/>
            <person name="Lalanne C."/>
            <person name="Gautier V."/>
            <person name="Ament-Velasquez S.L."/>
            <person name="Kruys A."/>
            <person name="Hutchinson M.I."/>
            <person name="Powell A.J."/>
            <person name="Barry K."/>
            <person name="Miller A.N."/>
            <person name="Grigoriev I.V."/>
            <person name="Debuchy R."/>
            <person name="Gladieux P."/>
            <person name="Hiltunen Thoren M."/>
            <person name="Johannesson H."/>
        </authorList>
    </citation>
    <scope>NUCLEOTIDE SEQUENCE</scope>
    <source>
        <strain evidence="1">CBS 141.50</strain>
    </source>
</reference>
<proteinExistence type="predicted"/>
<dbReference type="GeneID" id="87820585"/>